<evidence type="ECO:0000313" key="2">
    <source>
        <dbReference type="EMBL" id="SNX28772.1"/>
    </source>
</evidence>
<feature type="transmembrane region" description="Helical" evidence="1">
    <location>
        <begin position="6"/>
        <end position="32"/>
    </location>
</feature>
<evidence type="ECO:0000256" key="1">
    <source>
        <dbReference type="SAM" id="Phobius"/>
    </source>
</evidence>
<keyword evidence="1" id="KW-1133">Transmembrane helix</keyword>
<keyword evidence="3" id="KW-1185">Reference proteome</keyword>
<evidence type="ECO:0000313" key="3">
    <source>
        <dbReference type="Proteomes" id="UP000218069"/>
    </source>
</evidence>
<dbReference type="Proteomes" id="UP000218069">
    <property type="component" value="Unassembled WGS sequence"/>
</dbReference>
<keyword evidence="1" id="KW-0472">Membrane</keyword>
<protein>
    <submittedName>
        <fullName evidence="2">Uncharacterized protein</fullName>
    </submittedName>
</protein>
<proteinExistence type="predicted"/>
<gene>
    <name evidence="2" type="ORF">SAMN06295945_1119</name>
</gene>
<sequence length="42" mass="4752">MFKKAFLYTALSISYAIGMLFKVVSNGFLGFAEKIMLSLERD</sequence>
<reference evidence="3" key="1">
    <citation type="submission" date="2017-08" db="EMBL/GenBank/DDBJ databases">
        <authorList>
            <person name="Varghese N."/>
            <person name="Submissions S."/>
        </authorList>
    </citation>
    <scope>NUCLEOTIDE SEQUENCE [LARGE SCALE GENOMIC DNA]</scope>
    <source>
        <strain evidence="3">AP-Melu-1000-B4</strain>
    </source>
</reference>
<accession>A0A240E0N8</accession>
<dbReference type="EMBL" id="OANS01000003">
    <property type="protein sequence ID" value="SNX28772.1"/>
    <property type="molecule type" value="Genomic_DNA"/>
</dbReference>
<organism evidence="2 3">
    <name type="scientific">Polynucleobacter meluiroseus</name>
    <dbReference type="NCBI Taxonomy" id="1938814"/>
    <lineage>
        <taxon>Bacteria</taxon>
        <taxon>Pseudomonadati</taxon>
        <taxon>Pseudomonadota</taxon>
        <taxon>Betaproteobacteria</taxon>
        <taxon>Burkholderiales</taxon>
        <taxon>Burkholderiaceae</taxon>
        <taxon>Polynucleobacter</taxon>
    </lineage>
</organism>
<name>A0A240E0N8_9BURK</name>
<dbReference type="AlphaFoldDB" id="A0A240E0N8"/>
<keyword evidence="1" id="KW-0812">Transmembrane</keyword>